<dbReference type="Pfam" id="PF01381">
    <property type="entry name" value="HTH_3"/>
    <property type="match status" value="1"/>
</dbReference>
<name>A0A517RFC7_9PLAN</name>
<dbReference type="OrthoDB" id="9814553at2"/>
<dbReference type="SMART" id="SM00530">
    <property type="entry name" value="HTH_XRE"/>
    <property type="match status" value="1"/>
</dbReference>
<sequence>MKEIEKLFGLVVRRRRKEMGLSQEAFADCAGIHRTYMSSIELGKVQVSINIAQKLADTLKTPLSVIWVEIEQQP</sequence>
<dbReference type="PROSITE" id="PS50943">
    <property type="entry name" value="HTH_CROC1"/>
    <property type="match status" value="1"/>
</dbReference>
<dbReference type="RefSeq" id="WP_145215967.1">
    <property type="nucleotide sequence ID" value="NZ_CP036269.1"/>
</dbReference>
<gene>
    <name evidence="2" type="ORF">Pan241w_26300</name>
</gene>
<accession>A0A517RFC7</accession>
<dbReference type="CDD" id="cd00093">
    <property type="entry name" value="HTH_XRE"/>
    <property type="match status" value="1"/>
</dbReference>
<dbReference type="GO" id="GO:0003677">
    <property type="term" value="F:DNA binding"/>
    <property type="evidence" value="ECO:0007669"/>
    <property type="project" value="InterPro"/>
</dbReference>
<organism evidence="2 3">
    <name type="scientific">Gimesia alba</name>
    <dbReference type="NCBI Taxonomy" id="2527973"/>
    <lineage>
        <taxon>Bacteria</taxon>
        <taxon>Pseudomonadati</taxon>
        <taxon>Planctomycetota</taxon>
        <taxon>Planctomycetia</taxon>
        <taxon>Planctomycetales</taxon>
        <taxon>Planctomycetaceae</taxon>
        <taxon>Gimesia</taxon>
    </lineage>
</organism>
<dbReference type="Gene3D" id="1.10.260.40">
    <property type="entry name" value="lambda repressor-like DNA-binding domains"/>
    <property type="match status" value="1"/>
</dbReference>
<evidence type="ECO:0000313" key="2">
    <source>
        <dbReference type="EMBL" id="QDT42545.1"/>
    </source>
</evidence>
<evidence type="ECO:0000313" key="3">
    <source>
        <dbReference type="Proteomes" id="UP000317171"/>
    </source>
</evidence>
<feature type="domain" description="HTH cro/C1-type" evidence="1">
    <location>
        <begin position="12"/>
        <end position="66"/>
    </location>
</feature>
<dbReference type="SUPFAM" id="SSF47413">
    <property type="entry name" value="lambda repressor-like DNA-binding domains"/>
    <property type="match status" value="1"/>
</dbReference>
<protein>
    <submittedName>
        <fullName evidence="2">Anaerobic benzoate catabolism transcriptional regulator</fullName>
    </submittedName>
</protein>
<proteinExistence type="predicted"/>
<dbReference type="InterPro" id="IPR001387">
    <property type="entry name" value="Cro/C1-type_HTH"/>
</dbReference>
<dbReference type="EMBL" id="CP036269">
    <property type="protein sequence ID" value="QDT42545.1"/>
    <property type="molecule type" value="Genomic_DNA"/>
</dbReference>
<reference evidence="2 3" key="1">
    <citation type="submission" date="2019-02" db="EMBL/GenBank/DDBJ databases">
        <title>Deep-cultivation of Planctomycetes and their phenomic and genomic characterization uncovers novel biology.</title>
        <authorList>
            <person name="Wiegand S."/>
            <person name="Jogler M."/>
            <person name="Boedeker C."/>
            <person name="Pinto D."/>
            <person name="Vollmers J."/>
            <person name="Rivas-Marin E."/>
            <person name="Kohn T."/>
            <person name="Peeters S.H."/>
            <person name="Heuer A."/>
            <person name="Rast P."/>
            <person name="Oberbeckmann S."/>
            <person name="Bunk B."/>
            <person name="Jeske O."/>
            <person name="Meyerdierks A."/>
            <person name="Storesund J.E."/>
            <person name="Kallscheuer N."/>
            <person name="Luecker S."/>
            <person name="Lage O.M."/>
            <person name="Pohl T."/>
            <person name="Merkel B.J."/>
            <person name="Hornburger P."/>
            <person name="Mueller R.-W."/>
            <person name="Bruemmer F."/>
            <person name="Labrenz M."/>
            <person name="Spormann A.M."/>
            <person name="Op den Camp H."/>
            <person name="Overmann J."/>
            <person name="Amann R."/>
            <person name="Jetten M.S.M."/>
            <person name="Mascher T."/>
            <person name="Medema M.H."/>
            <person name="Devos D.P."/>
            <person name="Kaster A.-K."/>
            <person name="Ovreas L."/>
            <person name="Rohde M."/>
            <person name="Galperin M.Y."/>
            <person name="Jogler C."/>
        </authorList>
    </citation>
    <scope>NUCLEOTIDE SEQUENCE [LARGE SCALE GENOMIC DNA]</scope>
    <source>
        <strain evidence="2 3">Pan241w</strain>
    </source>
</reference>
<dbReference type="KEGG" id="gaz:Pan241w_26300"/>
<evidence type="ECO:0000259" key="1">
    <source>
        <dbReference type="PROSITE" id="PS50943"/>
    </source>
</evidence>
<dbReference type="InterPro" id="IPR010982">
    <property type="entry name" value="Lambda_DNA-bd_dom_sf"/>
</dbReference>
<keyword evidence="3" id="KW-1185">Reference proteome</keyword>
<dbReference type="AlphaFoldDB" id="A0A517RFC7"/>
<dbReference type="Proteomes" id="UP000317171">
    <property type="component" value="Chromosome"/>
</dbReference>